<feature type="transmembrane region" description="Helical" evidence="1">
    <location>
        <begin position="239"/>
        <end position="257"/>
    </location>
</feature>
<keyword evidence="1" id="KW-0472">Membrane</keyword>
<organism evidence="2">
    <name type="scientific">Klebsiella pneumoniae</name>
    <dbReference type="NCBI Taxonomy" id="573"/>
    <lineage>
        <taxon>Bacteria</taxon>
        <taxon>Pseudomonadati</taxon>
        <taxon>Pseudomonadota</taxon>
        <taxon>Gammaproteobacteria</taxon>
        <taxon>Enterobacterales</taxon>
        <taxon>Enterobacteriaceae</taxon>
        <taxon>Klebsiella/Raoultella group</taxon>
        <taxon>Klebsiella</taxon>
        <taxon>Klebsiella pneumoniae complex</taxon>
    </lineage>
</organism>
<dbReference type="AlphaFoldDB" id="A0A193SEJ0"/>
<proteinExistence type="predicted"/>
<feature type="transmembrane region" description="Helical" evidence="1">
    <location>
        <begin position="373"/>
        <end position="390"/>
    </location>
</feature>
<dbReference type="PANTHER" id="PTHR43424">
    <property type="entry name" value="LOCUS PUTATIVE PROTEIN 1-RELATED"/>
    <property type="match status" value="1"/>
</dbReference>
<feature type="transmembrane region" description="Helical" evidence="1">
    <location>
        <begin position="278"/>
        <end position="301"/>
    </location>
</feature>
<feature type="transmembrane region" description="Helical" evidence="1">
    <location>
        <begin position="74"/>
        <end position="97"/>
    </location>
</feature>
<dbReference type="PANTHER" id="PTHR43424:SF1">
    <property type="entry name" value="LOCUS PUTATIVE PROTEIN 1-RELATED"/>
    <property type="match status" value="1"/>
</dbReference>
<keyword evidence="1" id="KW-0812">Transmembrane</keyword>
<evidence type="ECO:0000256" key="1">
    <source>
        <dbReference type="SAM" id="Phobius"/>
    </source>
</evidence>
<dbReference type="EMBL" id="LT174582">
    <property type="protein sequence ID" value="CZQ24976.1"/>
    <property type="molecule type" value="Genomic_DNA"/>
</dbReference>
<keyword evidence="1" id="KW-1133">Transmembrane helix</keyword>
<name>A0A193SEJ0_KLEPN</name>
<accession>A0A193SEJ0</accession>
<feature type="transmembrane region" description="Helical" evidence="1">
    <location>
        <begin position="42"/>
        <end position="62"/>
    </location>
</feature>
<sequence length="403" mass="45448">MLKKQILWSLLEKIIKSIVAIITLSLVSKSIAISDFGNYVTLVSLGGVFLALTNIGAESLIPKIISNKENGSEFYLLKIGGMFLFAIIFFILCRVYYPSIDIISVLIMLMAFLCYFFNYSEYIANQKGKIELYSKISIAVQCISLMVKLLYVHFFDGVIIFWLVVFALEYFFTGYLSYIFLDEKISISNIDKNKLGIMTKNVSYILLSSATVAAYMRIDTLMISYYLGSDAAGKYFAGSRLSEGVYFIGISIANVLYSQTLRNKNKGADYVTKEIKKFMVSLFLLGVAGTVFIHIFSKLLIDILYGEGFEVSISVLTIHSISIAFVFIGGYLSRLYINCGYAKKNFRRTFFSLLMNVALVTFLIPRFGVLGAAYAMVLSQVFSSFVMFVIDRKFMKRLMIGDL</sequence>
<feature type="transmembrane region" description="Helical" evidence="1">
    <location>
        <begin position="103"/>
        <end position="120"/>
    </location>
</feature>
<feature type="transmembrane region" description="Helical" evidence="1">
    <location>
        <begin position="313"/>
        <end position="337"/>
    </location>
</feature>
<dbReference type="InterPro" id="IPR052556">
    <property type="entry name" value="PolySynth_Transporter"/>
</dbReference>
<reference evidence="2" key="2">
    <citation type="submission" date="2016-06" db="EMBL/GenBank/DDBJ databases">
        <title>Towards a vaccine: An investigation of Klebsiella pneumoniae surface antigens.</title>
        <authorList>
            <person name="Follador R."/>
            <person name="Heinz E."/>
            <person name="Wyres K.L."/>
            <person name="Ellington M.J."/>
            <person name="Kowarik M."/>
            <person name="Holt K.E."/>
            <person name="Thomson N.R."/>
        </authorList>
    </citation>
    <scope>NUCLEOTIDE SEQUENCE</scope>
    <source>
        <strain evidence="2">DX259/08</strain>
    </source>
</reference>
<dbReference type="Pfam" id="PF13440">
    <property type="entry name" value="Polysacc_synt_3"/>
    <property type="match status" value="1"/>
</dbReference>
<feature type="transmembrane region" description="Helical" evidence="1">
    <location>
        <begin position="202"/>
        <end position="227"/>
    </location>
</feature>
<feature type="transmembrane region" description="Helical" evidence="1">
    <location>
        <begin position="349"/>
        <end position="367"/>
    </location>
</feature>
<feature type="transmembrane region" description="Helical" evidence="1">
    <location>
        <begin position="132"/>
        <end position="153"/>
    </location>
</feature>
<evidence type="ECO:0000313" key="2">
    <source>
        <dbReference type="EMBL" id="CZQ24976.1"/>
    </source>
</evidence>
<reference evidence="2" key="1">
    <citation type="submission" date="2016-02" db="EMBL/GenBank/DDBJ databases">
        <authorList>
            <person name="Wen L."/>
            <person name="He K."/>
            <person name="Yang H."/>
        </authorList>
    </citation>
    <scope>NUCLEOTIDE SEQUENCE</scope>
    <source>
        <strain evidence="2">DX259/08</strain>
    </source>
</reference>
<feature type="transmembrane region" description="Helical" evidence="1">
    <location>
        <begin position="159"/>
        <end position="181"/>
    </location>
</feature>
<gene>
    <name evidence="2" type="primary">wzx</name>
</gene>
<protein>
    <submittedName>
        <fullName evidence="2">Flippase</fullName>
    </submittedName>
</protein>